<keyword evidence="17" id="KW-1133">Transmembrane helix</keyword>
<dbReference type="Pfam" id="PF00912">
    <property type="entry name" value="Transgly"/>
    <property type="match status" value="1"/>
</dbReference>
<dbReference type="GO" id="GO:0030288">
    <property type="term" value="C:outer membrane-bounded periplasmic space"/>
    <property type="evidence" value="ECO:0007669"/>
    <property type="project" value="TreeGrafter"/>
</dbReference>
<evidence type="ECO:0000256" key="16">
    <source>
        <dbReference type="ARBA" id="ARBA00049902"/>
    </source>
</evidence>
<evidence type="ECO:0000259" key="19">
    <source>
        <dbReference type="Pfam" id="PF00912"/>
    </source>
</evidence>
<dbReference type="FunFam" id="1.10.3810.10:FF:000001">
    <property type="entry name" value="Penicillin-binding protein 1A"/>
    <property type="match status" value="1"/>
</dbReference>
<dbReference type="AlphaFoldDB" id="A0A161WTP7"/>
<dbReference type="STRING" id="33936.AZI98_14880"/>
<accession>A0A165WT00</accession>
<comment type="catalytic activity">
    <reaction evidence="16">
        <text>[GlcNAc-(1-&gt;4)-Mur2Ac(oyl-L-Ala-gamma-D-Glu-L-Lys-D-Ala-D-Ala)](n)-di-trans,octa-cis-undecaprenyl diphosphate + beta-D-GlcNAc-(1-&gt;4)-Mur2Ac(oyl-L-Ala-gamma-D-Glu-L-Lys-D-Ala-D-Ala)-di-trans,octa-cis-undecaprenyl diphosphate = [GlcNAc-(1-&gt;4)-Mur2Ac(oyl-L-Ala-gamma-D-Glu-L-Lys-D-Ala-D-Ala)](n+1)-di-trans,octa-cis-undecaprenyl diphosphate + di-trans,octa-cis-undecaprenyl diphosphate + H(+)</text>
        <dbReference type="Rhea" id="RHEA:23708"/>
        <dbReference type="Rhea" id="RHEA-COMP:9602"/>
        <dbReference type="Rhea" id="RHEA-COMP:9603"/>
        <dbReference type="ChEBI" id="CHEBI:15378"/>
        <dbReference type="ChEBI" id="CHEBI:58405"/>
        <dbReference type="ChEBI" id="CHEBI:60033"/>
        <dbReference type="ChEBI" id="CHEBI:78435"/>
        <dbReference type="EC" id="2.4.99.28"/>
    </reaction>
</comment>
<evidence type="ECO:0000256" key="7">
    <source>
        <dbReference type="ARBA" id="ARBA00022676"/>
    </source>
</evidence>
<evidence type="ECO:0000256" key="11">
    <source>
        <dbReference type="ARBA" id="ARBA00022984"/>
    </source>
</evidence>
<dbReference type="GO" id="GO:0006508">
    <property type="term" value="P:proteolysis"/>
    <property type="evidence" value="ECO:0007669"/>
    <property type="project" value="UniProtKB-KW"/>
</dbReference>
<dbReference type="GO" id="GO:0009002">
    <property type="term" value="F:serine-type D-Ala-D-Ala carboxypeptidase activity"/>
    <property type="evidence" value="ECO:0007669"/>
    <property type="project" value="UniProtKB-EC"/>
</dbReference>
<dbReference type="OrthoDB" id="9766909at2"/>
<evidence type="ECO:0000259" key="18">
    <source>
        <dbReference type="Pfam" id="PF00905"/>
    </source>
</evidence>
<dbReference type="GO" id="GO:0009252">
    <property type="term" value="P:peptidoglycan biosynthetic process"/>
    <property type="evidence" value="ECO:0007669"/>
    <property type="project" value="UniProtKB-KW"/>
</dbReference>
<gene>
    <name evidence="20" type="ORF">AZI98_14880</name>
</gene>
<keyword evidence="10" id="KW-0133">Cell shape</keyword>
<evidence type="ECO:0000256" key="3">
    <source>
        <dbReference type="ARBA" id="ARBA00007739"/>
    </source>
</evidence>
<dbReference type="Pfam" id="PF00905">
    <property type="entry name" value="Transpeptidase"/>
    <property type="match status" value="1"/>
</dbReference>
<evidence type="ECO:0000256" key="1">
    <source>
        <dbReference type="ARBA" id="ARBA00004236"/>
    </source>
</evidence>
<evidence type="ECO:0000256" key="8">
    <source>
        <dbReference type="ARBA" id="ARBA00022679"/>
    </source>
</evidence>
<dbReference type="GO" id="GO:0071555">
    <property type="term" value="P:cell wall organization"/>
    <property type="evidence" value="ECO:0007669"/>
    <property type="project" value="UniProtKB-KW"/>
</dbReference>
<evidence type="ECO:0000313" key="21">
    <source>
        <dbReference type="Proteomes" id="UP000076476"/>
    </source>
</evidence>
<evidence type="ECO:0000256" key="13">
    <source>
        <dbReference type="ARBA" id="ARBA00023268"/>
    </source>
</evidence>
<keyword evidence="9" id="KW-0378">Hydrolase</keyword>
<dbReference type="Gene3D" id="1.10.3810.10">
    <property type="entry name" value="Biosynthetic peptidoglycan transglycosylase-like"/>
    <property type="match status" value="1"/>
</dbReference>
<comment type="catalytic activity">
    <reaction evidence="15">
        <text>Preferential cleavage: (Ac)2-L-Lys-D-Ala-|-D-Ala. Also transpeptidation of peptidyl-alanyl moieties that are N-acyl substituents of D-alanine.</text>
        <dbReference type="EC" id="3.4.16.4"/>
    </reaction>
</comment>
<evidence type="ECO:0000256" key="10">
    <source>
        <dbReference type="ARBA" id="ARBA00022960"/>
    </source>
</evidence>
<reference evidence="20 21" key="1">
    <citation type="submission" date="2016-04" db="EMBL/GenBank/DDBJ databases">
        <title>Draft genome sequence of Aeribacillus pallidus 8m3 from petroleum reservoir.</title>
        <authorList>
            <person name="Poltaraus A.B."/>
            <person name="Nazina T.N."/>
            <person name="Tourova T.P."/>
            <person name="Malakho S.M."/>
            <person name="Korshunova A.V."/>
            <person name="Sokolova D.S."/>
        </authorList>
    </citation>
    <scope>NUCLEOTIDE SEQUENCE [LARGE SCALE GENOMIC DNA]</scope>
    <source>
        <strain evidence="20 21">8m3</strain>
    </source>
</reference>
<evidence type="ECO:0000256" key="14">
    <source>
        <dbReference type="ARBA" id="ARBA00023316"/>
    </source>
</evidence>
<dbReference type="GO" id="GO:0008360">
    <property type="term" value="P:regulation of cell shape"/>
    <property type="evidence" value="ECO:0007669"/>
    <property type="project" value="UniProtKB-KW"/>
</dbReference>
<evidence type="ECO:0000256" key="15">
    <source>
        <dbReference type="ARBA" id="ARBA00034000"/>
    </source>
</evidence>
<accession>A0A161WTP7</accession>
<dbReference type="GO" id="GO:0008955">
    <property type="term" value="F:peptidoglycan glycosyltransferase activity"/>
    <property type="evidence" value="ECO:0007669"/>
    <property type="project" value="UniProtKB-EC"/>
</dbReference>
<feature type="domain" description="Penicillin-binding protein transpeptidase" evidence="18">
    <location>
        <begin position="328"/>
        <end position="571"/>
    </location>
</feature>
<organism evidence="20 21">
    <name type="scientific">Aeribacillus pallidus</name>
    <dbReference type="NCBI Taxonomy" id="33936"/>
    <lineage>
        <taxon>Bacteria</taxon>
        <taxon>Bacillati</taxon>
        <taxon>Bacillota</taxon>
        <taxon>Bacilli</taxon>
        <taxon>Bacillales</taxon>
        <taxon>Bacillaceae</taxon>
        <taxon>Aeribacillus</taxon>
    </lineage>
</organism>
<keyword evidence="17" id="KW-0812">Transmembrane</keyword>
<keyword evidence="11" id="KW-0573">Peptidoglycan synthesis</keyword>
<dbReference type="InterPro" id="IPR050396">
    <property type="entry name" value="Glycosyltr_51/Transpeptidase"/>
</dbReference>
<dbReference type="EMBL" id="LWBR01000058">
    <property type="protein sequence ID" value="KZN95285.1"/>
    <property type="molecule type" value="Genomic_DNA"/>
</dbReference>
<comment type="subcellular location">
    <subcellularLocation>
        <location evidence="1">Cell membrane</location>
    </subcellularLocation>
</comment>
<proteinExistence type="inferred from homology"/>
<dbReference type="SUPFAM" id="SSF53955">
    <property type="entry name" value="Lysozyme-like"/>
    <property type="match status" value="1"/>
</dbReference>
<dbReference type="InterPro" id="IPR036950">
    <property type="entry name" value="PBP_transglycosylase"/>
</dbReference>
<dbReference type="PANTHER" id="PTHR32282">
    <property type="entry name" value="BINDING PROTEIN TRANSPEPTIDASE, PUTATIVE-RELATED"/>
    <property type="match status" value="1"/>
</dbReference>
<keyword evidence="14" id="KW-0961">Cell wall biogenesis/degradation</keyword>
<evidence type="ECO:0000256" key="2">
    <source>
        <dbReference type="ARBA" id="ARBA00007090"/>
    </source>
</evidence>
<dbReference type="FunFam" id="3.40.710.10:FF:000028">
    <property type="entry name" value="Penicillin-binding protein 1A"/>
    <property type="match status" value="1"/>
</dbReference>
<feature type="domain" description="Glycosyl transferase family 51" evidence="19">
    <location>
        <begin position="64"/>
        <end position="237"/>
    </location>
</feature>
<keyword evidence="21" id="KW-1185">Reference proteome</keyword>
<feature type="transmembrane region" description="Helical" evidence="17">
    <location>
        <begin position="20"/>
        <end position="41"/>
    </location>
</feature>
<comment type="similarity">
    <text evidence="3">In the N-terminal section; belongs to the glycosyltransferase 51 family.</text>
</comment>
<dbReference type="GO" id="GO:0008658">
    <property type="term" value="F:penicillin binding"/>
    <property type="evidence" value="ECO:0007669"/>
    <property type="project" value="InterPro"/>
</dbReference>
<evidence type="ECO:0000256" key="12">
    <source>
        <dbReference type="ARBA" id="ARBA00023136"/>
    </source>
</evidence>
<dbReference type="RefSeq" id="WP_063389050.1">
    <property type="nucleotide sequence ID" value="NZ_LVHY01000131.1"/>
</dbReference>
<dbReference type="GO" id="GO:0005886">
    <property type="term" value="C:plasma membrane"/>
    <property type="evidence" value="ECO:0007669"/>
    <property type="project" value="UniProtKB-SubCell"/>
</dbReference>
<name>A0A161WTP7_9BACI</name>
<dbReference type="InterPro" id="IPR001264">
    <property type="entry name" value="Glyco_trans_51"/>
</dbReference>
<keyword evidence="13" id="KW-0511">Multifunctional enzyme</keyword>
<keyword evidence="5" id="KW-0121">Carboxypeptidase</keyword>
<dbReference type="InterPro" id="IPR001460">
    <property type="entry name" value="PCN-bd_Tpept"/>
</dbReference>
<dbReference type="GeneID" id="301127834"/>
<dbReference type="Gene3D" id="3.40.710.10">
    <property type="entry name" value="DD-peptidase/beta-lactamase superfamily"/>
    <property type="match status" value="1"/>
</dbReference>
<evidence type="ECO:0000256" key="4">
    <source>
        <dbReference type="ARBA" id="ARBA00022475"/>
    </source>
</evidence>
<keyword evidence="8" id="KW-0808">Transferase</keyword>
<evidence type="ECO:0000313" key="20">
    <source>
        <dbReference type="EMBL" id="KZN95285.1"/>
    </source>
</evidence>
<keyword evidence="7" id="KW-0328">Glycosyltransferase</keyword>
<protein>
    <submittedName>
        <fullName evidence="20">Monofunctional biosynthetic peptidoglycan transglycosylase</fullName>
    </submittedName>
</protein>
<comment type="caution">
    <text evidence="20">The sequence shown here is derived from an EMBL/GenBank/DDBJ whole genome shotgun (WGS) entry which is preliminary data.</text>
</comment>
<evidence type="ECO:0000256" key="9">
    <source>
        <dbReference type="ARBA" id="ARBA00022801"/>
    </source>
</evidence>
<evidence type="ECO:0000256" key="17">
    <source>
        <dbReference type="SAM" id="Phobius"/>
    </source>
</evidence>
<dbReference type="SUPFAM" id="SSF56601">
    <property type="entry name" value="beta-lactamase/transpeptidase-like"/>
    <property type="match status" value="1"/>
</dbReference>
<sequence length="686" mass="77194">MEAMTPKGIRLTIKTIRALFFIHFFVFAAAAICIAVVLIAAKVQGAPSIVVPQSTVLYASNGTKIGEEHHGGRRFWVELDEISPYLINATIAIEDKNFYDHHGFDFKRIAGAAVADLKAMAKVQGASTITQQYARNLYLGFEKTWARKMTEAFYTIRLEMNYSKEKILEGYLNTIYYGHGAYGVEAASRYYFGKKAKDLTLAEAALLAGIPKGPYSYSPMVNYDLSKKRQEMILQTMVKQGLITKKESELAAKEKLTFKTNENTKTEKFAPYFQDEVMKEVKEILQDHQLIETAGLKIFTTLDPNLQKIAESTVEKVMRKDSDIQVAFSAIDPKTGEVKALIGGRNYKESPFNRMTQAKRQPGSTIKPFLYYAALENGFTPSTMLKSEPTTFHFQNGTNTYSPGNYNGYYANDEITLIEALALSDNIYAVKTHMFIGMDQLIKMGKLFGIGENFKMVPSLALGTSPVRPLDLMNAYGILANGGQKIKPIFVRKIIDKNGKVLYEANVEKEQILNEQTAFITAHLMTGMFDRKLNSYTTVTGENIIDQLSRPFAGKSGTTKTDSWMIGFAPQLVAGVWTGYDKGKTIDMVEERAYSKKIWAGFMEEALKHEPVKQFKPPEGVVGVYVNPENGLLATKECPVSRLAYYVKGTEPTKYCMEHLDNMEEPKNSGRKKKDEPLWRRLMPWF</sequence>
<dbReference type="PANTHER" id="PTHR32282:SF11">
    <property type="entry name" value="PENICILLIN-BINDING PROTEIN 1B"/>
    <property type="match status" value="1"/>
</dbReference>
<dbReference type="Proteomes" id="UP000076476">
    <property type="component" value="Unassembled WGS sequence"/>
</dbReference>
<dbReference type="NCBIfam" id="TIGR02074">
    <property type="entry name" value="PBP_1a_fam"/>
    <property type="match status" value="1"/>
</dbReference>
<dbReference type="InterPro" id="IPR023346">
    <property type="entry name" value="Lysozyme-like_dom_sf"/>
</dbReference>
<evidence type="ECO:0000256" key="6">
    <source>
        <dbReference type="ARBA" id="ARBA00022670"/>
    </source>
</evidence>
<comment type="similarity">
    <text evidence="2">In the C-terminal section; belongs to the transpeptidase family.</text>
</comment>
<keyword evidence="12 17" id="KW-0472">Membrane</keyword>
<keyword evidence="4" id="KW-1003">Cell membrane</keyword>
<keyword evidence="6" id="KW-0645">Protease</keyword>
<dbReference type="InterPro" id="IPR012338">
    <property type="entry name" value="Beta-lactam/transpept-like"/>
</dbReference>
<evidence type="ECO:0000256" key="5">
    <source>
        <dbReference type="ARBA" id="ARBA00022645"/>
    </source>
</evidence>